<dbReference type="InterPro" id="IPR011006">
    <property type="entry name" value="CheY-like_superfamily"/>
</dbReference>
<dbReference type="InterPro" id="IPR018062">
    <property type="entry name" value="HTH_AraC-typ_CS"/>
</dbReference>
<evidence type="ECO:0000313" key="11">
    <source>
        <dbReference type="EMBL" id="RKN70052.1"/>
    </source>
</evidence>
<dbReference type="InterPro" id="IPR018060">
    <property type="entry name" value="HTH_AraC"/>
</dbReference>
<dbReference type="InterPro" id="IPR051552">
    <property type="entry name" value="HptR"/>
</dbReference>
<dbReference type="InterPro" id="IPR009057">
    <property type="entry name" value="Homeodomain-like_sf"/>
</dbReference>
<dbReference type="CDD" id="cd17536">
    <property type="entry name" value="REC_YesN-like"/>
    <property type="match status" value="1"/>
</dbReference>
<evidence type="ECO:0000256" key="3">
    <source>
        <dbReference type="ARBA" id="ARBA00022553"/>
    </source>
</evidence>
<dbReference type="Pfam" id="PF00072">
    <property type="entry name" value="Response_reg"/>
    <property type="match status" value="1"/>
</dbReference>
<dbReference type="SMART" id="SM00448">
    <property type="entry name" value="REC"/>
    <property type="match status" value="1"/>
</dbReference>
<dbReference type="Gene3D" id="3.40.50.2300">
    <property type="match status" value="1"/>
</dbReference>
<keyword evidence="5" id="KW-0805">Transcription regulation</keyword>
<dbReference type="Gene3D" id="1.10.10.60">
    <property type="entry name" value="Homeodomain-like"/>
    <property type="match status" value="2"/>
</dbReference>
<feature type="domain" description="Response regulatory" evidence="10">
    <location>
        <begin position="3"/>
        <end position="120"/>
    </location>
</feature>
<comment type="subcellular location">
    <subcellularLocation>
        <location evidence="1">Cytoplasm</location>
    </subcellularLocation>
</comment>
<dbReference type="PROSITE" id="PS50110">
    <property type="entry name" value="RESPONSE_REGULATORY"/>
    <property type="match status" value="1"/>
</dbReference>
<feature type="domain" description="HTH araC/xylS-type" evidence="9">
    <location>
        <begin position="148"/>
        <end position="247"/>
    </location>
</feature>
<sequence length="270" mass="30279">MMKVLLVDDERVVKRSMRALIETEMTDFRIVAEAKDGQEALQAVELYRPDIVITDIRMPGMDGLALIRELKTRGLQAEFVIVSGYGDFGYAQTALRYGVTDYLLKPIDADYFVSVLTGIKKRISQSDPVQPTVGEAGAADGQEHPIIRDSLAYIARHYTDPTLSLKDAAGHYGISPNYFGTLFKKLTGLSFTQYVTHMRIEKAKRHLQKPFVKVYEVGLAVGFDDYAHFAKTFRKWNDCSPSEYRQRIITQQSSTGSFAGGSERTNTDAI</sequence>
<evidence type="ECO:0000259" key="9">
    <source>
        <dbReference type="PROSITE" id="PS01124"/>
    </source>
</evidence>
<comment type="caution">
    <text evidence="11">The sequence shown here is derived from an EMBL/GenBank/DDBJ whole genome shotgun (WGS) entry which is preliminary data.</text>
</comment>
<dbReference type="PANTHER" id="PTHR42713:SF3">
    <property type="entry name" value="TRANSCRIPTIONAL REGULATORY PROTEIN HPTR"/>
    <property type="match status" value="1"/>
</dbReference>
<organism evidence="11 12">
    <name type="scientific">Paenibacillus ginsengarvi</name>
    <dbReference type="NCBI Taxonomy" id="400777"/>
    <lineage>
        <taxon>Bacteria</taxon>
        <taxon>Bacillati</taxon>
        <taxon>Bacillota</taxon>
        <taxon>Bacilli</taxon>
        <taxon>Bacillales</taxon>
        <taxon>Paenibacillaceae</taxon>
        <taxon>Paenibacillus</taxon>
    </lineage>
</organism>
<keyword evidence="12" id="KW-1185">Reference proteome</keyword>
<dbReference type="GO" id="GO:0043565">
    <property type="term" value="F:sequence-specific DNA binding"/>
    <property type="evidence" value="ECO:0007669"/>
    <property type="project" value="InterPro"/>
</dbReference>
<dbReference type="PANTHER" id="PTHR42713">
    <property type="entry name" value="HISTIDINE KINASE-RELATED"/>
    <property type="match status" value="1"/>
</dbReference>
<reference evidence="11 12" key="1">
    <citation type="journal article" date="2007" name="Int. J. Syst. Evol. Microbiol.">
        <title>Paenibacillus ginsengarvi sp. nov., isolated from soil from ginseng cultivation.</title>
        <authorList>
            <person name="Yoon M.H."/>
            <person name="Ten L.N."/>
            <person name="Im W.T."/>
        </authorList>
    </citation>
    <scope>NUCLEOTIDE SEQUENCE [LARGE SCALE GENOMIC DNA]</scope>
    <source>
        <strain evidence="11 12">KCTC 13059</strain>
    </source>
</reference>
<evidence type="ECO:0000256" key="4">
    <source>
        <dbReference type="ARBA" id="ARBA00023012"/>
    </source>
</evidence>
<dbReference type="PRINTS" id="PR00032">
    <property type="entry name" value="HTHARAC"/>
</dbReference>
<dbReference type="Proteomes" id="UP000282311">
    <property type="component" value="Unassembled WGS sequence"/>
</dbReference>
<protein>
    <submittedName>
        <fullName evidence="11">Response regulator</fullName>
    </submittedName>
</protein>
<dbReference type="GO" id="GO:0000160">
    <property type="term" value="P:phosphorelay signal transduction system"/>
    <property type="evidence" value="ECO:0007669"/>
    <property type="project" value="UniProtKB-KW"/>
</dbReference>
<keyword evidence="2" id="KW-0963">Cytoplasm</keyword>
<dbReference type="InterPro" id="IPR020449">
    <property type="entry name" value="Tscrpt_reg_AraC-type_HTH"/>
</dbReference>
<dbReference type="Pfam" id="PF12833">
    <property type="entry name" value="HTH_18"/>
    <property type="match status" value="1"/>
</dbReference>
<proteinExistence type="predicted"/>
<dbReference type="OrthoDB" id="9788446at2"/>
<keyword evidence="6" id="KW-0238">DNA-binding</keyword>
<feature type="modified residue" description="4-aspartylphosphate" evidence="8">
    <location>
        <position position="55"/>
    </location>
</feature>
<dbReference type="SMART" id="SM00342">
    <property type="entry name" value="HTH_ARAC"/>
    <property type="match status" value="1"/>
</dbReference>
<evidence type="ECO:0000259" key="10">
    <source>
        <dbReference type="PROSITE" id="PS50110"/>
    </source>
</evidence>
<dbReference type="PROSITE" id="PS00041">
    <property type="entry name" value="HTH_ARAC_FAMILY_1"/>
    <property type="match status" value="1"/>
</dbReference>
<evidence type="ECO:0000256" key="8">
    <source>
        <dbReference type="PROSITE-ProRule" id="PRU00169"/>
    </source>
</evidence>
<evidence type="ECO:0000256" key="1">
    <source>
        <dbReference type="ARBA" id="ARBA00004496"/>
    </source>
</evidence>
<dbReference type="SUPFAM" id="SSF46689">
    <property type="entry name" value="Homeodomain-like"/>
    <property type="match status" value="2"/>
</dbReference>
<dbReference type="PROSITE" id="PS01124">
    <property type="entry name" value="HTH_ARAC_FAMILY_2"/>
    <property type="match status" value="1"/>
</dbReference>
<dbReference type="InterPro" id="IPR001789">
    <property type="entry name" value="Sig_transdc_resp-reg_receiver"/>
</dbReference>
<accession>A0A3B0BAW5</accession>
<name>A0A3B0BAW5_9BACL</name>
<evidence type="ECO:0000256" key="2">
    <source>
        <dbReference type="ARBA" id="ARBA00022490"/>
    </source>
</evidence>
<dbReference type="SUPFAM" id="SSF52172">
    <property type="entry name" value="CheY-like"/>
    <property type="match status" value="1"/>
</dbReference>
<dbReference type="AlphaFoldDB" id="A0A3B0BAW5"/>
<keyword evidence="7" id="KW-0804">Transcription</keyword>
<dbReference type="GO" id="GO:0003700">
    <property type="term" value="F:DNA-binding transcription factor activity"/>
    <property type="evidence" value="ECO:0007669"/>
    <property type="project" value="InterPro"/>
</dbReference>
<dbReference type="EMBL" id="RBAH01000033">
    <property type="protein sequence ID" value="RKN70052.1"/>
    <property type="molecule type" value="Genomic_DNA"/>
</dbReference>
<dbReference type="RefSeq" id="WP_120751159.1">
    <property type="nucleotide sequence ID" value="NZ_RBAH01000033.1"/>
</dbReference>
<evidence type="ECO:0000256" key="6">
    <source>
        <dbReference type="ARBA" id="ARBA00023125"/>
    </source>
</evidence>
<keyword evidence="3 8" id="KW-0597">Phosphoprotein</keyword>
<evidence type="ECO:0000256" key="5">
    <source>
        <dbReference type="ARBA" id="ARBA00023015"/>
    </source>
</evidence>
<dbReference type="GO" id="GO:0005737">
    <property type="term" value="C:cytoplasm"/>
    <property type="evidence" value="ECO:0007669"/>
    <property type="project" value="UniProtKB-SubCell"/>
</dbReference>
<evidence type="ECO:0000313" key="12">
    <source>
        <dbReference type="Proteomes" id="UP000282311"/>
    </source>
</evidence>
<keyword evidence="4" id="KW-0902">Two-component regulatory system</keyword>
<evidence type="ECO:0000256" key="7">
    <source>
        <dbReference type="ARBA" id="ARBA00023163"/>
    </source>
</evidence>
<gene>
    <name evidence="11" type="ORF">D7M11_30990</name>
</gene>